<name>A0A9P5P3P4_GYMJU</name>
<feature type="region of interest" description="Disordered" evidence="12">
    <location>
        <begin position="161"/>
        <end position="199"/>
    </location>
</feature>
<keyword evidence="8 11" id="KW-0496">Mitochondrion</keyword>
<evidence type="ECO:0000256" key="2">
    <source>
        <dbReference type="ARBA" id="ARBA00007066"/>
    </source>
</evidence>
<dbReference type="GO" id="GO:0042720">
    <property type="term" value="C:mitochondrial inner membrane peptidase complex"/>
    <property type="evidence" value="ECO:0007669"/>
    <property type="project" value="InterPro"/>
</dbReference>
<dbReference type="InterPro" id="IPR000223">
    <property type="entry name" value="Pept_S26A_signal_pept_1"/>
</dbReference>
<evidence type="ECO:0000256" key="11">
    <source>
        <dbReference type="RuleBase" id="RU362041"/>
    </source>
</evidence>
<evidence type="ECO:0000256" key="8">
    <source>
        <dbReference type="ARBA" id="ARBA00023128"/>
    </source>
</evidence>
<protein>
    <recommendedName>
        <fullName evidence="11">Mitochondrial inner membrane protease subunit</fullName>
        <ecNumber evidence="11">3.4.21.-</ecNumber>
    </recommendedName>
</protein>
<dbReference type="SUPFAM" id="SSF51306">
    <property type="entry name" value="LexA/Signal peptidase"/>
    <property type="match status" value="1"/>
</dbReference>
<evidence type="ECO:0000259" key="13">
    <source>
        <dbReference type="Pfam" id="PF10502"/>
    </source>
</evidence>
<gene>
    <name evidence="14" type="ORF">CPB84DRAFT_1840587</name>
</gene>
<dbReference type="InterPro" id="IPR019533">
    <property type="entry name" value="Peptidase_S26"/>
</dbReference>
<keyword evidence="9 11" id="KW-0472">Membrane</keyword>
<dbReference type="AlphaFoldDB" id="A0A9P5P3P4"/>
<organism evidence="14 15">
    <name type="scientific">Gymnopilus junonius</name>
    <name type="common">Spectacular rustgill mushroom</name>
    <name type="synonym">Gymnopilus spectabilis subsp. junonius</name>
    <dbReference type="NCBI Taxonomy" id="109634"/>
    <lineage>
        <taxon>Eukaryota</taxon>
        <taxon>Fungi</taxon>
        <taxon>Dikarya</taxon>
        <taxon>Basidiomycota</taxon>
        <taxon>Agaricomycotina</taxon>
        <taxon>Agaricomycetes</taxon>
        <taxon>Agaricomycetidae</taxon>
        <taxon>Agaricales</taxon>
        <taxon>Agaricineae</taxon>
        <taxon>Hymenogastraceae</taxon>
        <taxon>Gymnopilus</taxon>
    </lineage>
</organism>
<evidence type="ECO:0000256" key="3">
    <source>
        <dbReference type="ARBA" id="ARBA00022670"/>
    </source>
</evidence>
<dbReference type="PANTHER" id="PTHR46041">
    <property type="entry name" value="MITOCHONDRIAL INNER MEMBRANE PROTEASE SUBUNIT 2"/>
    <property type="match status" value="1"/>
</dbReference>
<dbReference type="FunFam" id="2.10.109.10:FF:000005">
    <property type="entry name" value="Mitochondrial inner membrane protease subunit"/>
    <property type="match status" value="1"/>
</dbReference>
<reference evidence="14" key="1">
    <citation type="submission" date="2020-11" db="EMBL/GenBank/DDBJ databases">
        <authorList>
            <consortium name="DOE Joint Genome Institute"/>
            <person name="Ahrendt S."/>
            <person name="Riley R."/>
            <person name="Andreopoulos W."/>
            <person name="LaButti K."/>
            <person name="Pangilinan J."/>
            <person name="Ruiz-duenas F.J."/>
            <person name="Barrasa J.M."/>
            <person name="Sanchez-Garcia M."/>
            <person name="Camarero S."/>
            <person name="Miyauchi S."/>
            <person name="Serrano A."/>
            <person name="Linde D."/>
            <person name="Babiker R."/>
            <person name="Drula E."/>
            <person name="Ayuso-Fernandez I."/>
            <person name="Pacheco R."/>
            <person name="Padilla G."/>
            <person name="Ferreira P."/>
            <person name="Barriuso J."/>
            <person name="Kellner H."/>
            <person name="Castanera R."/>
            <person name="Alfaro M."/>
            <person name="Ramirez L."/>
            <person name="Pisabarro A.G."/>
            <person name="Kuo A."/>
            <person name="Tritt A."/>
            <person name="Lipzen A."/>
            <person name="He G."/>
            <person name="Yan M."/>
            <person name="Ng V."/>
            <person name="Cullen D."/>
            <person name="Martin F."/>
            <person name="Rosso M.-N."/>
            <person name="Henrissat B."/>
            <person name="Hibbett D."/>
            <person name="Martinez A.T."/>
            <person name="Grigoriev I.V."/>
        </authorList>
    </citation>
    <scope>NUCLEOTIDE SEQUENCE</scope>
    <source>
        <strain evidence="14">AH 44721</strain>
    </source>
</reference>
<evidence type="ECO:0000256" key="7">
    <source>
        <dbReference type="ARBA" id="ARBA00022989"/>
    </source>
</evidence>
<dbReference type="Pfam" id="PF10502">
    <property type="entry name" value="Peptidase_S26"/>
    <property type="match status" value="1"/>
</dbReference>
<dbReference type="GO" id="GO:0006627">
    <property type="term" value="P:protein processing involved in protein targeting to mitochondrion"/>
    <property type="evidence" value="ECO:0007669"/>
    <property type="project" value="InterPro"/>
</dbReference>
<keyword evidence="4 11" id="KW-0812">Transmembrane</keyword>
<comment type="caution">
    <text evidence="14">The sequence shown here is derived from an EMBL/GenBank/DDBJ whole genome shotgun (WGS) entry which is preliminary data.</text>
</comment>
<evidence type="ECO:0000256" key="9">
    <source>
        <dbReference type="ARBA" id="ARBA00023136"/>
    </source>
</evidence>
<comment type="subcellular location">
    <subcellularLocation>
        <location evidence="1">Mitochondrion inner membrane</location>
        <topology evidence="1">Single-pass membrane protein</topology>
    </subcellularLocation>
</comment>
<dbReference type="Proteomes" id="UP000724874">
    <property type="component" value="Unassembled WGS sequence"/>
</dbReference>
<dbReference type="InterPro" id="IPR036286">
    <property type="entry name" value="LexA/Signal_pep-like_sf"/>
</dbReference>
<feature type="compositionally biased region" description="Basic and acidic residues" evidence="12">
    <location>
        <begin position="163"/>
        <end position="189"/>
    </location>
</feature>
<feature type="active site" evidence="10">
    <location>
        <position position="92"/>
    </location>
</feature>
<accession>A0A9P5P3P4</accession>
<evidence type="ECO:0000256" key="1">
    <source>
        <dbReference type="ARBA" id="ARBA00004434"/>
    </source>
</evidence>
<dbReference type="Gene3D" id="2.10.109.10">
    <property type="entry name" value="Umud Fragment, subunit A"/>
    <property type="match status" value="1"/>
</dbReference>
<evidence type="ECO:0000256" key="5">
    <source>
        <dbReference type="ARBA" id="ARBA00022792"/>
    </source>
</evidence>
<evidence type="ECO:0000256" key="12">
    <source>
        <dbReference type="SAM" id="MobiDB-lite"/>
    </source>
</evidence>
<evidence type="ECO:0000313" key="14">
    <source>
        <dbReference type="EMBL" id="KAF8913789.1"/>
    </source>
</evidence>
<dbReference type="GO" id="GO:0004252">
    <property type="term" value="F:serine-type endopeptidase activity"/>
    <property type="evidence" value="ECO:0007669"/>
    <property type="project" value="InterPro"/>
</dbReference>
<evidence type="ECO:0000256" key="10">
    <source>
        <dbReference type="PIRSR" id="PIRSR600223-1"/>
    </source>
</evidence>
<keyword evidence="3 11" id="KW-0645">Protease</keyword>
<keyword evidence="7 11" id="KW-1133">Transmembrane helix</keyword>
<keyword evidence="15" id="KW-1185">Reference proteome</keyword>
<keyword evidence="5 11" id="KW-0999">Mitochondrion inner membrane</keyword>
<feature type="domain" description="Peptidase S26" evidence="13">
    <location>
        <begin position="19"/>
        <end position="103"/>
    </location>
</feature>
<keyword evidence="6 11" id="KW-0378">Hydrolase</keyword>
<feature type="transmembrane region" description="Helical" evidence="11">
    <location>
        <begin position="16"/>
        <end position="34"/>
    </location>
</feature>
<dbReference type="GO" id="GO:0006465">
    <property type="term" value="P:signal peptide processing"/>
    <property type="evidence" value="ECO:0007669"/>
    <property type="project" value="InterPro"/>
</dbReference>
<sequence>MSFLAPSKNSWAFRRSWSIIYWLPTGIFLSSYFFHVKTVSGRSMQPTLNPDNSRWKDVVLFSKFAVHTTQEYGRDDIVTLRSPEDPRRILIKRIIAMEGDTVKTLPPYPDQEVKIPPGYVWIEGDEHFVSDDSNRFGPVSQSLIESKLVMVVWPPDRFGAAGRRTDYRPPRNAREERHISDAVKREQARHSRVRVPTTL</sequence>
<dbReference type="PRINTS" id="PR00727">
    <property type="entry name" value="LEADERPTASE"/>
</dbReference>
<dbReference type="EC" id="3.4.21.-" evidence="11"/>
<evidence type="ECO:0000256" key="4">
    <source>
        <dbReference type="ARBA" id="ARBA00022692"/>
    </source>
</evidence>
<dbReference type="EMBL" id="JADNYJ010000001">
    <property type="protein sequence ID" value="KAF8913789.1"/>
    <property type="molecule type" value="Genomic_DNA"/>
</dbReference>
<dbReference type="InterPro" id="IPR037730">
    <property type="entry name" value="IMP2"/>
</dbReference>
<dbReference type="CDD" id="cd06530">
    <property type="entry name" value="S26_SPase_I"/>
    <property type="match status" value="1"/>
</dbReference>
<comment type="similarity">
    <text evidence="2">Belongs to the peptidase S26 family. IMP2 subfamily.</text>
</comment>
<dbReference type="PANTHER" id="PTHR46041:SF2">
    <property type="entry name" value="MITOCHONDRIAL INNER MEMBRANE PROTEASE SUBUNIT 2"/>
    <property type="match status" value="1"/>
</dbReference>
<proteinExistence type="inferred from homology"/>
<feature type="active site" evidence="10">
    <location>
        <position position="43"/>
    </location>
</feature>
<dbReference type="OrthoDB" id="308440at2759"/>
<dbReference type="NCBIfam" id="TIGR02227">
    <property type="entry name" value="sigpep_I_bact"/>
    <property type="match status" value="1"/>
</dbReference>
<evidence type="ECO:0000256" key="6">
    <source>
        <dbReference type="ARBA" id="ARBA00022801"/>
    </source>
</evidence>
<evidence type="ECO:0000313" key="15">
    <source>
        <dbReference type="Proteomes" id="UP000724874"/>
    </source>
</evidence>